<proteinExistence type="predicted"/>
<comment type="caution">
    <text evidence="3">The sequence shown here is derived from an EMBL/GenBank/DDBJ whole genome shotgun (WGS) entry which is preliminary data.</text>
</comment>
<reference evidence="3" key="1">
    <citation type="journal article" date="2021" name="Sci. Adv.">
        <title>The American lobster genome reveals insights on longevity, neural, and immune adaptations.</title>
        <authorList>
            <person name="Polinski J.M."/>
            <person name="Zimin A.V."/>
            <person name="Clark K.F."/>
            <person name="Kohn A.B."/>
            <person name="Sadowski N."/>
            <person name="Timp W."/>
            <person name="Ptitsyn A."/>
            <person name="Khanna P."/>
            <person name="Romanova D.Y."/>
            <person name="Williams P."/>
            <person name="Greenwood S.J."/>
            <person name="Moroz L.L."/>
            <person name="Walt D.R."/>
            <person name="Bodnar A.G."/>
        </authorList>
    </citation>
    <scope>NUCLEOTIDE SEQUENCE</scope>
    <source>
        <strain evidence="3">GMGI-L3</strain>
    </source>
</reference>
<sequence>MIAVKQTVQMLTMIMTLTVIVTLLYEITNISPEAQHIRLKRGNLTRKPCHIEALGSDQQFYKYFRKLEYKCENLMEFGARPNKKWLSKFVCLDQPFGIRRDNCTVISFGINYEWEFEDDMDNYGCVVHAFDPTMRQLDHKRSERTTFHRLGISNIKGKRNVGMGNDFSYLEVDRYENILRSLDLLNTRIDYLKLDVELSELEFLQDVLRNSPRLLQNIGQIGMEVHHGYKGEGLDEKPPRVGSLSPTSTFPLFWSYFQELRCHGFKLIHARPNVPWHEVVWARNDEW</sequence>
<dbReference type="OrthoDB" id="10006218at2759"/>
<dbReference type="PANTHER" id="PTHR32026">
    <property type="entry name" value="METHYLTRANSFERASE-LIKE PROTEIN 24"/>
    <property type="match status" value="1"/>
</dbReference>
<dbReference type="PANTHER" id="PTHR32026:SF10">
    <property type="entry name" value="METHYLTRANSFERASE-LIKE PROTEIN 24-RELATED"/>
    <property type="match status" value="1"/>
</dbReference>
<feature type="transmembrane region" description="Helical" evidence="1">
    <location>
        <begin position="7"/>
        <end position="25"/>
    </location>
</feature>
<keyword evidence="1" id="KW-0812">Transmembrane</keyword>
<dbReference type="EMBL" id="JAHLQT010000697">
    <property type="protein sequence ID" value="KAG7178044.1"/>
    <property type="molecule type" value="Genomic_DNA"/>
</dbReference>
<protein>
    <submittedName>
        <fullName evidence="3">Methyltransferase-like protein 24-like 2</fullName>
    </submittedName>
</protein>
<dbReference type="GO" id="GO:0008168">
    <property type="term" value="F:methyltransferase activity"/>
    <property type="evidence" value="ECO:0007669"/>
    <property type="project" value="UniProtKB-KW"/>
</dbReference>
<dbReference type="AlphaFoldDB" id="A0A8J5NF32"/>
<evidence type="ECO:0000256" key="1">
    <source>
        <dbReference type="SAM" id="Phobius"/>
    </source>
</evidence>
<feature type="domain" description="Methyltransferase" evidence="2">
    <location>
        <begin position="57"/>
        <end position="227"/>
    </location>
</feature>
<accession>A0A8J5NF32</accession>
<organism evidence="3 4">
    <name type="scientific">Homarus americanus</name>
    <name type="common">American lobster</name>
    <dbReference type="NCBI Taxonomy" id="6706"/>
    <lineage>
        <taxon>Eukaryota</taxon>
        <taxon>Metazoa</taxon>
        <taxon>Ecdysozoa</taxon>
        <taxon>Arthropoda</taxon>
        <taxon>Crustacea</taxon>
        <taxon>Multicrustacea</taxon>
        <taxon>Malacostraca</taxon>
        <taxon>Eumalacostraca</taxon>
        <taxon>Eucarida</taxon>
        <taxon>Decapoda</taxon>
        <taxon>Pleocyemata</taxon>
        <taxon>Astacidea</taxon>
        <taxon>Nephropoidea</taxon>
        <taxon>Nephropidae</taxon>
        <taxon>Homarus</taxon>
    </lineage>
</organism>
<name>A0A8J5NF32_HOMAM</name>
<evidence type="ECO:0000259" key="2">
    <source>
        <dbReference type="Pfam" id="PF13383"/>
    </source>
</evidence>
<gene>
    <name evidence="3" type="primary">Mettl24-L2</name>
    <name evidence="3" type="ORF">Hamer_G003797</name>
</gene>
<keyword evidence="3" id="KW-0808">Transferase</keyword>
<dbReference type="Pfam" id="PF13383">
    <property type="entry name" value="Methyltransf_22"/>
    <property type="match status" value="1"/>
</dbReference>
<keyword evidence="4" id="KW-1185">Reference proteome</keyword>
<evidence type="ECO:0000313" key="3">
    <source>
        <dbReference type="EMBL" id="KAG7178044.1"/>
    </source>
</evidence>
<dbReference type="InterPro" id="IPR026913">
    <property type="entry name" value="METTL24"/>
</dbReference>
<keyword evidence="1" id="KW-0472">Membrane</keyword>
<evidence type="ECO:0000313" key="4">
    <source>
        <dbReference type="Proteomes" id="UP000747542"/>
    </source>
</evidence>
<keyword evidence="1" id="KW-1133">Transmembrane helix</keyword>
<dbReference type="Proteomes" id="UP000747542">
    <property type="component" value="Unassembled WGS sequence"/>
</dbReference>
<keyword evidence="3" id="KW-0489">Methyltransferase</keyword>
<dbReference type="InterPro" id="IPR025714">
    <property type="entry name" value="Methyltranfer_dom"/>
</dbReference>
<dbReference type="GO" id="GO:0032259">
    <property type="term" value="P:methylation"/>
    <property type="evidence" value="ECO:0007669"/>
    <property type="project" value="UniProtKB-KW"/>
</dbReference>